<proteinExistence type="predicted"/>
<dbReference type="RefSeq" id="WP_111248148.1">
    <property type="nucleotide sequence ID" value="NZ_JAFLVY010000005.1"/>
</dbReference>
<reference evidence="1 2" key="1">
    <citation type="submission" date="2017-11" db="EMBL/GenBank/DDBJ databases">
        <title>Draft genome sequence of Enterococcus plantarum TRW2 strain isolated from lettuce.</title>
        <authorList>
            <person name="Kim E.B."/>
            <person name="Marco M.L."/>
            <person name="Williams T.R."/>
            <person name="You I.H."/>
        </authorList>
    </citation>
    <scope>NUCLEOTIDE SEQUENCE [LARGE SCALE GENOMIC DNA]</scope>
    <source>
        <strain evidence="1 2">TRW2</strain>
    </source>
</reference>
<gene>
    <name evidence="1" type="ORF">CI088_10435</name>
</gene>
<comment type="caution">
    <text evidence="1">The sequence shown here is derived from an EMBL/GenBank/DDBJ whole genome shotgun (WGS) entry which is preliminary data.</text>
</comment>
<name>A0A2W3Z7R6_9ENTE</name>
<dbReference type="AlphaFoldDB" id="A0A2W3Z7R6"/>
<dbReference type="EMBL" id="PIEU01000084">
    <property type="protein sequence ID" value="PZL72477.1"/>
    <property type="molecule type" value="Genomic_DNA"/>
</dbReference>
<sequence>MTKMKLVIELLLLGLCLTVIIGCTNQKNEKTSLSSKEEKLIWQGKRTKPFGVYDYKKLSSKEEATKILSDKFQVSLSSFYNISNKLLDETSFFKDYEKQMTTYDIIAKEDILIVDQTTYYGSSTIPELVRSVIQMTYKVNTESEIVKTTNQQVTITTVASESPKFYACLADISKQMASNIFLSKGDETVNSALKNYPEQDEQRKMESVSLFPQSKSESPLMKNIKLFYNASGKVTEWNTTIESE</sequence>
<dbReference type="STRING" id="1077675.BCR22_12395"/>
<protein>
    <submittedName>
        <fullName evidence="1">Uncharacterized protein</fullName>
    </submittedName>
</protein>
<organism evidence="1 2">
    <name type="scientific">Enterococcus plantarum</name>
    <dbReference type="NCBI Taxonomy" id="1077675"/>
    <lineage>
        <taxon>Bacteria</taxon>
        <taxon>Bacillati</taxon>
        <taxon>Bacillota</taxon>
        <taxon>Bacilli</taxon>
        <taxon>Lactobacillales</taxon>
        <taxon>Enterococcaceae</taxon>
        <taxon>Enterococcus</taxon>
    </lineage>
</organism>
<dbReference type="Proteomes" id="UP000249828">
    <property type="component" value="Unassembled WGS sequence"/>
</dbReference>
<accession>A0A2W3Z7R6</accession>
<evidence type="ECO:0000313" key="1">
    <source>
        <dbReference type="EMBL" id="PZL72477.1"/>
    </source>
</evidence>
<dbReference type="PROSITE" id="PS51257">
    <property type="entry name" value="PROKAR_LIPOPROTEIN"/>
    <property type="match status" value="1"/>
</dbReference>
<keyword evidence="2" id="KW-1185">Reference proteome</keyword>
<evidence type="ECO:0000313" key="2">
    <source>
        <dbReference type="Proteomes" id="UP000249828"/>
    </source>
</evidence>